<evidence type="ECO:0000313" key="2">
    <source>
        <dbReference type="Proteomes" id="UP001500841"/>
    </source>
</evidence>
<sequence length="143" mass="16234">MSRTFFVYPQPKEHSGILMVVWDIMSAMKKLFLTLITVTCFTITTKAQDTLRASSAYHDHLDKVVTLCDVVYEVKIISDTVAYLYAGGYHNNAKFTIAVKGNKLQLDWANLKRKHLCVTGVLQLYKNTYQIIASEPKQITVAK</sequence>
<dbReference type="EMBL" id="BAABCV010000016">
    <property type="protein sequence ID" value="GAA4105050.1"/>
    <property type="molecule type" value="Genomic_DNA"/>
</dbReference>
<protein>
    <recommendedName>
        <fullName evidence="3">Auto-transporter adhesin head GIN domain-containing protein</fullName>
    </recommendedName>
</protein>
<evidence type="ECO:0000313" key="1">
    <source>
        <dbReference type="EMBL" id="GAA4105050.1"/>
    </source>
</evidence>
<name>A0ABP7X616_9SPHI</name>
<reference evidence="2" key="1">
    <citation type="journal article" date="2019" name="Int. J. Syst. Evol. Microbiol.">
        <title>The Global Catalogue of Microorganisms (GCM) 10K type strain sequencing project: providing services to taxonomists for standard genome sequencing and annotation.</title>
        <authorList>
            <consortium name="The Broad Institute Genomics Platform"/>
            <consortium name="The Broad Institute Genome Sequencing Center for Infectious Disease"/>
            <person name="Wu L."/>
            <person name="Ma J."/>
        </authorList>
    </citation>
    <scope>NUCLEOTIDE SEQUENCE [LARGE SCALE GENOMIC DNA]</scope>
    <source>
        <strain evidence="2">JCM 17085</strain>
    </source>
</reference>
<evidence type="ECO:0008006" key="3">
    <source>
        <dbReference type="Google" id="ProtNLM"/>
    </source>
</evidence>
<gene>
    <name evidence="1" type="ORF">GCM10022392_33350</name>
</gene>
<comment type="caution">
    <text evidence="1">The sequence shown here is derived from an EMBL/GenBank/DDBJ whole genome shotgun (WGS) entry which is preliminary data.</text>
</comment>
<proteinExistence type="predicted"/>
<dbReference type="Proteomes" id="UP001500841">
    <property type="component" value="Unassembled WGS sequence"/>
</dbReference>
<keyword evidence="2" id="KW-1185">Reference proteome</keyword>
<organism evidence="1 2">
    <name type="scientific">Mucilaginibacter panaciglaebae</name>
    <dbReference type="NCBI Taxonomy" id="502331"/>
    <lineage>
        <taxon>Bacteria</taxon>
        <taxon>Pseudomonadati</taxon>
        <taxon>Bacteroidota</taxon>
        <taxon>Sphingobacteriia</taxon>
        <taxon>Sphingobacteriales</taxon>
        <taxon>Sphingobacteriaceae</taxon>
        <taxon>Mucilaginibacter</taxon>
    </lineage>
</organism>
<accession>A0ABP7X616</accession>